<gene>
    <name evidence="2" type="ORF">ABS772_13000</name>
</gene>
<dbReference type="Pfam" id="PF03720">
    <property type="entry name" value="UDPG_MGDP_dh_C"/>
    <property type="match status" value="1"/>
</dbReference>
<organism evidence="2 3">
    <name type="scientific">Methylorubrum podarium</name>
    <dbReference type="NCBI Taxonomy" id="200476"/>
    <lineage>
        <taxon>Bacteria</taxon>
        <taxon>Pseudomonadati</taxon>
        <taxon>Pseudomonadota</taxon>
        <taxon>Alphaproteobacteria</taxon>
        <taxon>Hyphomicrobiales</taxon>
        <taxon>Methylobacteriaceae</taxon>
        <taxon>Methylorubrum</taxon>
    </lineage>
</organism>
<dbReference type="SUPFAM" id="SSF52413">
    <property type="entry name" value="UDP-glucose/GDP-mannose dehydrogenase C-terminal domain"/>
    <property type="match status" value="1"/>
</dbReference>
<dbReference type="InterPro" id="IPR036220">
    <property type="entry name" value="UDP-Glc/GDP-Man_DH_C_sf"/>
</dbReference>
<evidence type="ECO:0000313" key="2">
    <source>
        <dbReference type="EMBL" id="MER2250832.1"/>
    </source>
</evidence>
<dbReference type="Proteomes" id="UP001480955">
    <property type="component" value="Unassembled WGS sequence"/>
</dbReference>
<evidence type="ECO:0000259" key="1">
    <source>
        <dbReference type="Pfam" id="PF03720"/>
    </source>
</evidence>
<comment type="caution">
    <text evidence="2">The sequence shown here is derived from an EMBL/GenBank/DDBJ whole genome shotgun (WGS) entry which is preliminary data.</text>
</comment>
<accession>A0ABV1QN68</accession>
<keyword evidence="3" id="KW-1185">Reference proteome</keyword>
<dbReference type="InterPro" id="IPR014027">
    <property type="entry name" value="UDP-Glc/GDP-Man_DH_C"/>
</dbReference>
<protein>
    <submittedName>
        <fullName evidence="2">UDP binding domain-containing protein</fullName>
    </submittedName>
</protein>
<sequence>ACAEGADALVIVTEWNAFRALDLARLKALMAAPVLVDLRNVYAPAEVVRHGFAYAGIGVA</sequence>
<feature type="domain" description="UDP-glucose/GDP-mannose dehydrogenase C-terminal" evidence="1">
    <location>
        <begin position="2"/>
        <end position="43"/>
    </location>
</feature>
<name>A0ABV1QN68_9HYPH</name>
<evidence type="ECO:0000313" key="3">
    <source>
        <dbReference type="Proteomes" id="UP001480955"/>
    </source>
</evidence>
<dbReference type="Gene3D" id="3.40.50.720">
    <property type="entry name" value="NAD(P)-binding Rossmann-like Domain"/>
    <property type="match status" value="1"/>
</dbReference>
<reference evidence="2 3" key="1">
    <citation type="submission" date="2024-06" db="EMBL/GenBank/DDBJ databases">
        <authorList>
            <person name="Campbell A.G."/>
        </authorList>
    </citation>
    <scope>NUCLEOTIDE SEQUENCE [LARGE SCALE GENOMIC DNA]</scope>
    <source>
        <strain evidence="2 3">EM12</strain>
    </source>
</reference>
<dbReference type="RefSeq" id="WP_350395076.1">
    <property type="nucleotide sequence ID" value="NZ_JBELQE010000075.1"/>
</dbReference>
<dbReference type="EMBL" id="JBELQE010000075">
    <property type="protein sequence ID" value="MER2250832.1"/>
    <property type="molecule type" value="Genomic_DNA"/>
</dbReference>
<feature type="non-terminal residue" evidence="2">
    <location>
        <position position="1"/>
    </location>
</feature>
<proteinExistence type="predicted"/>